<dbReference type="EMBL" id="CAJMWY010000099">
    <property type="protein sequence ID" value="CAE6415796.1"/>
    <property type="molecule type" value="Genomic_DNA"/>
</dbReference>
<dbReference type="AlphaFoldDB" id="A0A8H2X3U8"/>
<protein>
    <submittedName>
        <fullName evidence="1">Uncharacterized protein</fullName>
    </submittedName>
</protein>
<comment type="caution">
    <text evidence="1">The sequence shown here is derived from an EMBL/GenBank/DDBJ whole genome shotgun (WGS) entry which is preliminary data.</text>
</comment>
<evidence type="ECO:0000313" key="1">
    <source>
        <dbReference type="EMBL" id="CAE6415796.1"/>
    </source>
</evidence>
<name>A0A8H2X3U8_9AGAM</name>
<proteinExistence type="predicted"/>
<organism evidence="1 2">
    <name type="scientific">Rhizoctonia solani</name>
    <dbReference type="NCBI Taxonomy" id="456999"/>
    <lineage>
        <taxon>Eukaryota</taxon>
        <taxon>Fungi</taxon>
        <taxon>Dikarya</taxon>
        <taxon>Basidiomycota</taxon>
        <taxon>Agaricomycotina</taxon>
        <taxon>Agaricomycetes</taxon>
        <taxon>Cantharellales</taxon>
        <taxon>Ceratobasidiaceae</taxon>
        <taxon>Rhizoctonia</taxon>
    </lineage>
</organism>
<sequence length="645" mass="73391">MGDPLPLWGRPLEEYTDSYLFENIRQQGIFNDDPGPALAQEAASALSALAQIGDGVNLKESSAVYTPITIQNLWAILKLIQYPKAYRSLAQPSAIGGCIKLMAGIQLDGKISPFSYEYGYLCFRVLTIVLGICILQRSDRLKSSIQAMEMDVRTNPRLEIMQIFGLYVSTFLVLEISGGSPPPGDEDHFDWVFGWTKVKGRPNLSLLVRTSDVELLSTLLWEDRKTFFKALKSTYYPGISAVIFVLWRVSRRERSNIQITALNEISFRYNLIATSDQQRATEHMNMFIGAGNSLATWERGTQQIDLEDSREVIGAYIDRFNPQNSLLYEPISVLDGPILLRALTKFVAPGTEDLLPSILELNVKRIWNEMKTPTEPHKPDVYVDAIRDTFTNYSTILQNRVFFVRTNNSLFEKLVDIVVKQDLIDLAARAILMLELPSDPPPPDLAARAILMLELPSDPPPPDLAGSQDYLPRVKLFYAQLCASMPKQHIYVISEHSFPEWLKFRSYLLWYPEIRRLVPEDRNHIMECLGVWNNIGKALGYQVHEKLHFKCGYARCHDPIGIMECLGVWNNIGKALGYQVHEKLHFKSTVAPDVNHWTGTLEVHKVHTWTRVPQPRCWPDFAHRCNPLTSTSKLSVYDPGTSYLW</sequence>
<evidence type="ECO:0000313" key="2">
    <source>
        <dbReference type="Proteomes" id="UP000663861"/>
    </source>
</evidence>
<accession>A0A8H2X3U8</accession>
<reference evidence="1" key="1">
    <citation type="submission" date="2021-01" db="EMBL/GenBank/DDBJ databases">
        <authorList>
            <person name="Kaushik A."/>
        </authorList>
    </citation>
    <scope>NUCLEOTIDE SEQUENCE</scope>
    <source>
        <strain evidence="1">AG4-RS23</strain>
    </source>
</reference>
<dbReference type="Proteomes" id="UP000663861">
    <property type="component" value="Unassembled WGS sequence"/>
</dbReference>
<gene>
    <name evidence="1" type="ORF">RDB_LOCUS6906</name>
</gene>